<name>A0A4R3MKK8_9FIRM</name>
<keyword evidence="2" id="KW-1185">Reference proteome</keyword>
<gene>
    <name evidence="1" type="ORF">EDC18_10629</name>
</gene>
<organism evidence="1 2">
    <name type="scientific">Natranaerovirga pectinivora</name>
    <dbReference type="NCBI Taxonomy" id="682400"/>
    <lineage>
        <taxon>Bacteria</taxon>
        <taxon>Bacillati</taxon>
        <taxon>Bacillota</taxon>
        <taxon>Clostridia</taxon>
        <taxon>Lachnospirales</taxon>
        <taxon>Natranaerovirgaceae</taxon>
        <taxon>Natranaerovirga</taxon>
    </lineage>
</organism>
<comment type="caution">
    <text evidence="1">The sequence shown here is derived from an EMBL/GenBank/DDBJ whole genome shotgun (WGS) entry which is preliminary data.</text>
</comment>
<dbReference type="EMBL" id="SMAL01000006">
    <property type="protein sequence ID" value="TCT14233.1"/>
    <property type="molecule type" value="Genomic_DNA"/>
</dbReference>
<protein>
    <submittedName>
        <fullName evidence="1">Uncharacterized protein</fullName>
    </submittedName>
</protein>
<evidence type="ECO:0000313" key="2">
    <source>
        <dbReference type="Proteomes" id="UP000294902"/>
    </source>
</evidence>
<evidence type="ECO:0000313" key="1">
    <source>
        <dbReference type="EMBL" id="TCT14233.1"/>
    </source>
</evidence>
<proteinExistence type="predicted"/>
<dbReference type="OrthoDB" id="2088144at2"/>
<dbReference type="Proteomes" id="UP000294902">
    <property type="component" value="Unassembled WGS sequence"/>
</dbReference>
<reference evidence="1 2" key="1">
    <citation type="submission" date="2019-03" db="EMBL/GenBank/DDBJ databases">
        <title>Genomic Encyclopedia of Type Strains, Phase IV (KMG-IV): sequencing the most valuable type-strain genomes for metagenomic binning, comparative biology and taxonomic classification.</title>
        <authorList>
            <person name="Goeker M."/>
        </authorList>
    </citation>
    <scope>NUCLEOTIDE SEQUENCE [LARGE SCALE GENOMIC DNA]</scope>
    <source>
        <strain evidence="1 2">DSM 24629</strain>
    </source>
</reference>
<sequence>MKKLKLNIKRILIGLVLVSVVYIVAADLDNSQTKRSGAGDIWWAGVPEIHEIYDNLNSK</sequence>
<accession>A0A4R3MKK8</accession>
<dbReference type="AlphaFoldDB" id="A0A4R3MKK8"/>
<dbReference type="RefSeq" id="WP_132252465.1">
    <property type="nucleotide sequence ID" value="NZ_SMAL01000006.1"/>
</dbReference>